<evidence type="ECO:0000256" key="5">
    <source>
        <dbReference type="SAM" id="MobiDB-lite"/>
    </source>
</evidence>
<dbReference type="InParanoid" id="A0A0V0R3K3"/>
<evidence type="ECO:0000256" key="2">
    <source>
        <dbReference type="ARBA" id="ARBA00022448"/>
    </source>
</evidence>
<proteinExistence type="inferred from homology"/>
<evidence type="ECO:0000313" key="6">
    <source>
        <dbReference type="EMBL" id="KRX09094.1"/>
    </source>
</evidence>
<dbReference type="Pfam" id="PF03179">
    <property type="entry name" value="V-ATPase_G"/>
    <property type="match status" value="1"/>
</dbReference>
<evidence type="ECO:0000256" key="3">
    <source>
        <dbReference type="ARBA" id="ARBA00022781"/>
    </source>
</evidence>
<gene>
    <name evidence="6" type="ORF">PPERSA_08810</name>
</gene>
<dbReference type="PANTHER" id="PTHR12713">
    <property type="entry name" value="VACUOLAR ATP SYNTHASE SUBUNIT G"/>
    <property type="match status" value="1"/>
</dbReference>
<keyword evidence="4" id="KW-0406">Ion transport</keyword>
<dbReference type="OMA" id="PKFQNTE"/>
<keyword evidence="2" id="KW-0813">Transport</keyword>
<feature type="region of interest" description="Disordered" evidence="5">
    <location>
        <begin position="31"/>
        <end position="50"/>
    </location>
</feature>
<dbReference type="Proteomes" id="UP000054937">
    <property type="component" value="Unassembled WGS sequence"/>
</dbReference>
<dbReference type="GO" id="GO:0000221">
    <property type="term" value="C:vacuolar proton-transporting V-type ATPase, V1 domain"/>
    <property type="evidence" value="ECO:0007669"/>
    <property type="project" value="TreeGrafter"/>
</dbReference>
<dbReference type="OrthoDB" id="250802at2759"/>
<dbReference type="Gene3D" id="1.20.5.2950">
    <property type="match status" value="1"/>
</dbReference>
<dbReference type="PANTHER" id="PTHR12713:SF11">
    <property type="entry name" value="V-TYPE PROTON ATPASE SUBUNIT G"/>
    <property type="match status" value="1"/>
</dbReference>
<protein>
    <recommendedName>
        <fullName evidence="8">V-type proton ATPase subunit G</fullName>
    </recommendedName>
</protein>
<dbReference type="InterPro" id="IPR005124">
    <property type="entry name" value="V-ATPase_G"/>
</dbReference>
<evidence type="ECO:0000256" key="1">
    <source>
        <dbReference type="ARBA" id="ARBA00010066"/>
    </source>
</evidence>
<keyword evidence="7" id="KW-1185">Reference proteome</keyword>
<dbReference type="FunCoup" id="A0A0V0R3K3">
    <property type="interactions" value="41"/>
</dbReference>
<evidence type="ECO:0000313" key="7">
    <source>
        <dbReference type="Proteomes" id="UP000054937"/>
    </source>
</evidence>
<evidence type="ECO:0008006" key="8">
    <source>
        <dbReference type="Google" id="ProtNLM"/>
    </source>
</evidence>
<keyword evidence="3" id="KW-0375">Hydrogen ion transport</keyword>
<dbReference type="EMBL" id="LDAU01000054">
    <property type="protein sequence ID" value="KRX09094.1"/>
    <property type="molecule type" value="Genomic_DNA"/>
</dbReference>
<name>A0A0V0R3K3_PSEPJ</name>
<accession>A0A0V0R3K3</accession>
<organism evidence="6 7">
    <name type="scientific">Pseudocohnilembus persalinus</name>
    <name type="common">Ciliate</name>
    <dbReference type="NCBI Taxonomy" id="266149"/>
    <lineage>
        <taxon>Eukaryota</taxon>
        <taxon>Sar</taxon>
        <taxon>Alveolata</taxon>
        <taxon>Ciliophora</taxon>
        <taxon>Intramacronucleata</taxon>
        <taxon>Oligohymenophorea</taxon>
        <taxon>Scuticociliatia</taxon>
        <taxon>Philasterida</taxon>
        <taxon>Pseudocohnilembidae</taxon>
        <taxon>Pseudocohnilembus</taxon>
    </lineage>
</organism>
<evidence type="ECO:0000256" key="4">
    <source>
        <dbReference type="ARBA" id="ARBA00023065"/>
    </source>
</evidence>
<dbReference type="GO" id="GO:0016887">
    <property type="term" value="F:ATP hydrolysis activity"/>
    <property type="evidence" value="ECO:0007669"/>
    <property type="project" value="TreeGrafter"/>
</dbReference>
<reference evidence="6 7" key="1">
    <citation type="journal article" date="2015" name="Sci. Rep.">
        <title>Genome of the facultative scuticociliatosis pathogen Pseudocohnilembus persalinus provides insight into its virulence through horizontal gene transfer.</title>
        <authorList>
            <person name="Xiong J."/>
            <person name="Wang G."/>
            <person name="Cheng J."/>
            <person name="Tian M."/>
            <person name="Pan X."/>
            <person name="Warren A."/>
            <person name="Jiang C."/>
            <person name="Yuan D."/>
            <person name="Miao W."/>
        </authorList>
    </citation>
    <scope>NUCLEOTIDE SEQUENCE [LARGE SCALE GENOMIC DNA]</scope>
    <source>
        <strain evidence="6">36N120E</strain>
    </source>
</reference>
<comment type="similarity">
    <text evidence="1">Belongs to the V-ATPase G subunit family.</text>
</comment>
<dbReference type="GO" id="GO:0046961">
    <property type="term" value="F:proton-transporting ATPase activity, rotational mechanism"/>
    <property type="evidence" value="ECO:0007669"/>
    <property type="project" value="InterPro"/>
</dbReference>
<sequence length="125" mass="14479">MASQSTVQQLSEAENLAQQLIKDAQEGRKKVVQKAKDSGKHELEILRRRREQEFQTQIKPKFQNTEEIDKLAQQTEQEVSTIYNAYNKSSQTAVDLLVQRVIDINIEIPKVVKGMHELQKQYAKK</sequence>
<dbReference type="AlphaFoldDB" id="A0A0V0R3K3"/>
<comment type="caution">
    <text evidence="6">The sequence shown here is derived from an EMBL/GenBank/DDBJ whole genome shotgun (WGS) entry which is preliminary data.</text>
</comment>